<dbReference type="KEGG" id="pgb:H744_2c2623"/>
<comment type="subcellular location">
    <subcellularLocation>
        <location evidence="1 9">Cytoplasm</location>
    </subcellularLocation>
</comment>
<evidence type="ECO:0000256" key="4">
    <source>
        <dbReference type="ARBA" id="ARBA00023080"/>
    </source>
</evidence>
<dbReference type="PANTHER" id="PTHR43213:SF10">
    <property type="entry name" value="7-METHYL-GTP PYROPHOSPHATASE"/>
    <property type="match status" value="1"/>
</dbReference>
<dbReference type="NCBIfam" id="TIGR00172">
    <property type="entry name" value="maf"/>
    <property type="match status" value="1"/>
</dbReference>
<dbReference type="GO" id="GO:0009117">
    <property type="term" value="P:nucleotide metabolic process"/>
    <property type="evidence" value="ECO:0007669"/>
    <property type="project" value="UniProtKB-KW"/>
</dbReference>
<dbReference type="SUPFAM" id="SSF52972">
    <property type="entry name" value="ITPase-like"/>
    <property type="match status" value="1"/>
</dbReference>
<evidence type="ECO:0000256" key="2">
    <source>
        <dbReference type="ARBA" id="ARBA00022490"/>
    </source>
</evidence>
<evidence type="ECO:0000256" key="8">
    <source>
        <dbReference type="ARBA" id="ARBA00068163"/>
    </source>
</evidence>
<proteinExistence type="inferred from homology"/>
<keyword evidence="4 9" id="KW-0546">Nucleotide metabolism</keyword>
<evidence type="ECO:0000256" key="3">
    <source>
        <dbReference type="ARBA" id="ARBA00022801"/>
    </source>
</evidence>
<keyword evidence="3 9" id="KW-0378">Hydrolase</keyword>
<dbReference type="PATRIC" id="fig|658445.3.peg.4648"/>
<evidence type="ECO:0000256" key="6">
    <source>
        <dbReference type="ARBA" id="ARBA00053369"/>
    </source>
</evidence>
<dbReference type="HAMAP" id="MF_00528">
    <property type="entry name" value="Maf"/>
    <property type="match status" value="1"/>
</dbReference>
<evidence type="ECO:0000256" key="7">
    <source>
        <dbReference type="ARBA" id="ARBA00060749"/>
    </source>
</evidence>
<feature type="active site" description="Proton acceptor" evidence="9">
    <location>
        <position position="84"/>
    </location>
</feature>
<evidence type="ECO:0000313" key="11">
    <source>
        <dbReference type="Proteomes" id="UP000032303"/>
    </source>
</evidence>
<dbReference type="PIRSF" id="PIRSF006305">
    <property type="entry name" value="Maf"/>
    <property type="match status" value="1"/>
</dbReference>
<organism evidence="10 11">
    <name type="scientific">Photobacterium gaetbulicola Gung47</name>
    <dbReference type="NCBI Taxonomy" id="658445"/>
    <lineage>
        <taxon>Bacteria</taxon>
        <taxon>Pseudomonadati</taxon>
        <taxon>Pseudomonadota</taxon>
        <taxon>Gammaproteobacteria</taxon>
        <taxon>Vibrionales</taxon>
        <taxon>Vibrionaceae</taxon>
        <taxon>Photobacterium</taxon>
    </lineage>
</organism>
<dbReference type="STRING" id="658445.H744_2c2623"/>
<dbReference type="EC" id="3.6.1.-" evidence="9"/>
<dbReference type="PANTHER" id="PTHR43213">
    <property type="entry name" value="BIFUNCTIONAL DTTP/UTP PYROPHOSPHATASE/METHYLTRANSFERASE PROTEIN-RELATED"/>
    <property type="match status" value="1"/>
</dbReference>
<keyword evidence="2 9" id="KW-0963">Cytoplasm</keyword>
<reference evidence="10 11" key="1">
    <citation type="submission" date="2013-05" db="EMBL/GenBank/DDBJ databases">
        <title>Complete genome sequence of the lipase-producing bacterium Photobacterium gaetbulicola Gung47.</title>
        <authorList>
            <person name="Kim Y.-O."/>
        </authorList>
    </citation>
    <scope>NUCLEOTIDE SEQUENCE [LARGE SCALE GENOMIC DNA]</scope>
    <source>
        <strain evidence="10 11">Gung47</strain>
    </source>
</reference>
<dbReference type="CDD" id="cd00555">
    <property type="entry name" value="Maf"/>
    <property type="match status" value="1"/>
</dbReference>
<feature type="site" description="Important for substrate specificity" evidence="9">
    <location>
        <position position="169"/>
    </location>
</feature>
<feature type="site" description="Important for substrate specificity" evidence="9">
    <location>
        <position position="27"/>
    </location>
</feature>
<dbReference type="AlphaFoldDB" id="A0A0C5WW95"/>
<dbReference type="InterPro" id="IPR029001">
    <property type="entry name" value="ITPase-like_fam"/>
</dbReference>
<comment type="cofactor">
    <cofactor evidence="9">
        <name>a divalent metal cation</name>
        <dbReference type="ChEBI" id="CHEBI:60240"/>
    </cofactor>
</comment>
<accession>A0A0C5WW95</accession>
<dbReference type="GO" id="GO:0047429">
    <property type="term" value="F:nucleoside triphosphate diphosphatase activity"/>
    <property type="evidence" value="ECO:0007669"/>
    <property type="project" value="InterPro"/>
</dbReference>
<dbReference type="EMBL" id="CP005974">
    <property type="protein sequence ID" value="AJR09279.1"/>
    <property type="molecule type" value="Genomic_DNA"/>
</dbReference>
<dbReference type="HOGENOM" id="CLU_040416_1_0_6"/>
<comment type="function">
    <text evidence="6 9">Nucleoside triphosphate pyrophosphatase that hydrolyzes 7-methyl-GTP (m(7)GTP). May have a dual role in cell division arrest and in preventing the incorporation of modified nucleotides into cellular nucleic acids.</text>
</comment>
<name>A0A0C5WW95_9GAMM</name>
<evidence type="ECO:0000313" key="10">
    <source>
        <dbReference type="EMBL" id="AJR09279.1"/>
    </source>
</evidence>
<comment type="caution">
    <text evidence="9">Lacks conserved residue(s) required for the propagation of feature annotation.</text>
</comment>
<dbReference type="FunFam" id="3.90.950.10:FF:000005">
    <property type="entry name" value="7-methyl-GTP pyrophosphatase"/>
    <property type="match status" value="1"/>
</dbReference>
<evidence type="ECO:0000256" key="1">
    <source>
        <dbReference type="ARBA" id="ARBA00004496"/>
    </source>
</evidence>
<protein>
    <recommendedName>
        <fullName evidence="8 9">7-methyl-GTP pyrophosphatase</fullName>
        <shortName evidence="9">m(7)GTP pyrophosphatase</shortName>
        <ecNumber evidence="9">3.6.1.-</ecNumber>
    </recommendedName>
</protein>
<evidence type="ECO:0000256" key="5">
    <source>
        <dbReference type="ARBA" id="ARBA00050213"/>
    </source>
</evidence>
<feature type="site" description="Important for substrate specificity" evidence="9">
    <location>
        <position position="85"/>
    </location>
</feature>
<sequence length="207" mass="22709">MRRLTQPSNNPVIIMHQPLLLASTSPFRQSLLHKLGLPFTTAKPDADETPLPGEQAEQLVSRLAEAKAKACASEYEKHLIIGSDQVCVIDGQIIGKPHTVDNACRQLKAASGKTITFYTGLCLHNAKTGESEVVCEPFHVHFRQLTESEIRNYVEREQPLNCAGSFKSEGLGIALFDKLEGRDPNTLVGLPLIALREMLARQGVSVL</sequence>
<dbReference type="Proteomes" id="UP000032303">
    <property type="component" value="Chromosome 2"/>
</dbReference>
<dbReference type="Pfam" id="PF02545">
    <property type="entry name" value="Maf"/>
    <property type="match status" value="1"/>
</dbReference>
<comment type="similarity">
    <text evidence="7 9">Belongs to the Maf family. YceF subfamily.</text>
</comment>
<dbReference type="Gene3D" id="3.90.950.10">
    <property type="match status" value="1"/>
</dbReference>
<dbReference type="InterPro" id="IPR003697">
    <property type="entry name" value="Maf-like"/>
</dbReference>
<evidence type="ECO:0000256" key="9">
    <source>
        <dbReference type="HAMAP-Rule" id="MF_00528"/>
    </source>
</evidence>
<gene>
    <name evidence="10" type="ORF">H744_2c2623</name>
</gene>
<dbReference type="GO" id="GO:0005737">
    <property type="term" value="C:cytoplasm"/>
    <property type="evidence" value="ECO:0007669"/>
    <property type="project" value="UniProtKB-SubCell"/>
</dbReference>
<keyword evidence="11" id="KW-1185">Reference proteome</keyword>
<comment type="catalytic activity">
    <reaction evidence="5 9">
        <text>N(7)-methyl-GTP + H2O = N(7)-methyl-GMP + diphosphate + H(+)</text>
        <dbReference type="Rhea" id="RHEA:58744"/>
        <dbReference type="ChEBI" id="CHEBI:15377"/>
        <dbReference type="ChEBI" id="CHEBI:15378"/>
        <dbReference type="ChEBI" id="CHEBI:33019"/>
        <dbReference type="ChEBI" id="CHEBI:58285"/>
        <dbReference type="ChEBI" id="CHEBI:87133"/>
    </reaction>
</comment>